<proteinExistence type="predicted"/>
<organism evidence="1 2">
    <name type="scientific">Aspergillus calidoustus</name>
    <dbReference type="NCBI Taxonomy" id="454130"/>
    <lineage>
        <taxon>Eukaryota</taxon>
        <taxon>Fungi</taxon>
        <taxon>Dikarya</taxon>
        <taxon>Ascomycota</taxon>
        <taxon>Pezizomycotina</taxon>
        <taxon>Eurotiomycetes</taxon>
        <taxon>Eurotiomycetidae</taxon>
        <taxon>Eurotiales</taxon>
        <taxon>Aspergillaceae</taxon>
        <taxon>Aspergillus</taxon>
        <taxon>Aspergillus subgen. Nidulantes</taxon>
    </lineage>
</organism>
<accession>A0A0U5GMH0</accession>
<protein>
    <submittedName>
        <fullName evidence="1">Uncharacterized protein</fullName>
    </submittedName>
</protein>
<keyword evidence="2" id="KW-1185">Reference proteome</keyword>
<dbReference type="OrthoDB" id="5404895at2759"/>
<dbReference type="STRING" id="454130.A0A0U5GMH0"/>
<dbReference type="AlphaFoldDB" id="A0A0U5GMH0"/>
<evidence type="ECO:0000313" key="2">
    <source>
        <dbReference type="Proteomes" id="UP000054771"/>
    </source>
</evidence>
<reference evidence="2" key="1">
    <citation type="journal article" date="2016" name="Genome Announc.">
        <title>Draft genome sequences of fungus Aspergillus calidoustus.</title>
        <authorList>
            <person name="Horn F."/>
            <person name="Linde J."/>
            <person name="Mattern D.J."/>
            <person name="Walther G."/>
            <person name="Guthke R."/>
            <person name="Scherlach K."/>
            <person name="Martin K."/>
            <person name="Brakhage A.A."/>
            <person name="Petzke L."/>
            <person name="Valiante V."/>
        </authorList>
    </citation>
    <scope>NUCLEOTIDE SEQUENCE [LARGE SCALE GENOMIC DNA]</scope>
    <source>
        <strain evidence="2">SF006504</strain>
    </source>
</reference>
<sequence>MVPNCVTMAYNGERHAFRNNALLFRALMSPARMSAKTDPTSSLCRYFDSAVTEFRSFTLFMDRITRVTLHAFWGGPHSMWELPNLPLSPCPKSGASPPCI</sequence>
<gene>
    <name evidence="1" type="ORF">ASPCAL03179</name>
</gene>
<dbReference type="EMBL" id="CDMC01000002">
    <property type="protein sequence ID" value="CEN60745.1"/>
    <property type="molecule type" value="Genomic_DNA"/>
</dbReference>
<name>A0A0U5GMH0_ASPCI</name>
<evidence type="ECO:0000313" key="1">
    <source>
        <dbReference type="EMBL" id="CEN60745.1"/>
    </source>
</evidence>
<dbReference type="Proteomes" id="UP000054771">
    <property type="component" value="Unassembled WGS sequence"/>
</dbReference>